<dbReference type="PANTHER" id="PTHR31025">
    <property type="entry name" value="SI:CH211-196P9.1-RELATED"/>
    <property type="match status" value="1"/>
</dbReference>
<sequence length="388" mass="44183">MGMFVSHCFYLCQITAWPLHKCTNLISPLRHCPTKAIREDYARGIVMLFPSLKDPYSKKGYEHFYDAASNTGYISWRLKTVQRKIRRGSALPPNSPTDFSPGGPNFQRTVNVERQLDGDACQEAMSLLNHTTDNSLIFQKMRETFQHRQKLVNGPGRSVDILSSFPRFLDTKGLVDQDFTLLFDGDTSSRLLQKWDLFFKPNVIKEAKRLTSTPELRRLVQSAESPPGSDLDEAKTYDQEMASLLLLLHLLPPPPGGLKSPKMCACDAVERLVVFHKSCCSLEEHLRNQQGWQPYLLAVGRQKSKIESFYITMDKRLIPCKANRSLGACDELLKAHFVFNLSYDVALVNFYTFLQTTVYNIDVGKMKESPRVKDLRARLLNQPVALTL</sequence>
<evidence type="ECO:0000313" key="1">
    <source>
        <dbReference type="Proteomes" id="UP001652741"/>
    </source>
</evidence>
<accession>A0ABM3DIG3</accession>
<proteinExistence type="predicted"/>
<gene>
    <name evidence="2" type="primary">LOC106579430</name>
</gene>
<name>A0ABM3DIG3_SALSA</name>
<protein>
    <submittedName>
        <fullName evidence="2">Uncharacterized protein isoform X2</fullName>
    </submittedName>
</protein>
<reference evidence="2" key="1">
    <citation type="submission" date="2025-08" db="UniProtKB">
        <authorList>
            <consortium name="RefSeq"/>
        </authorList>
    </citation>
    <scope>IDENTIFICATION</scope>
</reference>
<dbReference type="GeneID" id="106579430"/>
<dbReference type="RefSeq" id="XP_045558583.1">
    <property type="nucleotide sequence ID" value="XM_045702627.1"/>
</dbReference>
<evidence type="ECO:0000313" key="2">
    <source>
        <dbReference type="RefSeq" id="XP_045558583.1"/>
    </source>
</evidence>
<dbReference type="PANTHER" id="PTHR31025:SF29">
    <property type="entry name" value="SI:CH211-196P9.1"/>
    <property type="match status" value="1"/>
</dbReference>
<organism evidence="1 2">
    <name type="scientific">Salmo salar</name>
    <name type="common">Atlantic salmon</name>
    <dbReference type="NCBI Taxonomy" id="8030"/>
    <lineage>
        <taxon>Eukaryota</taxon>
        <taxon>Metazoa</taxon>
        <taxon>Chordata</taxon>
        <taxon>Craniata</taxon>
        <taxon>Vertebrata</taxon>
        <taxon>Euteleostomi</taxon>
        <taxon>Actinopterygii</taxon>
        <taxon>Neopterygii</taxon>
        <taxon>Teleostei</taxon>
        <taxon>Protacanthopterygii</taxon>
        <taxon>Salmoniformes</taxon>
        <taxon>Salmonidae</taxon>
        <taxon>Salmoninae</taxon>
        <taxon>Salmo</taxon>
    </lineage>
</organism>
<keyword evidence="1" id="KW-1185">Reference proteome</keyword>
<dbReference type="Proteomes" id="UP001652741">
    <property type="component" value="Chromosome ssa19"/>
</dbReference>